<evidence type="ECO:0000256" key="7">
    <source>
        <dbReference type="ARBA" id="ARBA00022763"/>
    </source>
</evidence>
<dbReference type="SUPFAM" id="SSF55811">
    <property type="entry name" value="Nudix"/>
    <property type="match status" value="1"/>
</dbReference>
<evidence type="ECO:0000256" key="3">
    <source>
        <dbReference type="ARBA" id="ARBA00012045"/>
    </source>
</evidence>
<dbReference type="EMBL" id="JBHMAG010000020">
    <property type="protein sequence ID" value="MFB9756048.1"/>
    <property type="molecule type" value="Genomic_DNA"/>
</dbReference>
<keyword evidence="12 13" id="KW-0326">Glycosidase</keyword>
<dbReference type="Pfam" id="PF00730">
    <property type="entry name" value="HhH-GPD"/>
    <property type="match status" value="1"/>
</dbReference>
<evidence type="ECO:0000313" key="16">
    <source>
        <dbReference type="Proteomes" id="UP001589619"/>
    </source>
</evidence>
<dbReference type="Gene3D" id="1.10.1670.10">
    <property type="entry name" value="Helix-hairpin-Helix base-excision DNA repair enzymes (C-terminal)"/>
    <property type="match status" value="1"/>
</dbReference>
<evidence type="ECO:0000256" key="6">
    <source>
        <dbReference type="ARBA" id="ARBA00022723"/>
    </source>
</evidence>
<dbReference type="Proteomes" id="UP001589619">
    <property type="component" value="Unassembled WGS sequence"/>
</dbReference>
<keyword evidence="7 13" id="KW-0227">DNA damage</keyword>
<comment type="similarity">
    <text evidence="2 13">Belongs to the Nth/MutY family.</text>
</comment>
<keyword evidence="5" id="KW-0004">4Fe-4S</keyword>
<evidence type="ECO:0000256" key="9">
    <source>
        <dbReference type="ARBA" id="ARBA00023004"/>
    </source>
</evidence>
<evidence type="ECO:0000256" key="11">
    <source>
        <dbReference type="ARBA" id="ARBA00023204"/>
    </source>
</evidence>
<proteinExistence type="inferred from homology"/>
<dbReference type="EC" id="3.2.2.31" evidence="3 13"/>
<dbReference type="SMART" id="SM00478">
    <property type="entry name" value="ENDO3c"/>
    <property type="match status" value="1"/>
</dbReference>
<dbReference type="InterPro" id="IPR011257">
    <property type="entry name" value="DNA_glycosylase"/>
</dbReference>
<dbReference type="InterPro" id="IPR003651">
    <property type="entry name" value="Endonuclease3_FeS-loop_motif"/>
</dbReference>
<keyword evidence="8 15" id="KW-0378">Hydrolase</keyword>
<evidence type="ECO:0000259" key="14">
    <source>
        <dbReference type="SMART" id="SM00478"/>
    </source>
</evidence>
<dbReference type="Gene3D" id="1.10.340.30">
    <property type="entry name" value="Hypothetical protein, domain 2"/>
    <property type="match status" value="1"/>
</dbReference>
<dbReference type="CDD" id="cd00056">
    <property type="entry name" value="ENDO3c"/>
    <property type="match status" value="1"/>
</dbReference>
<dbReference type="Gene3D" id="3.90.79.10">
    <property type="entry name" value="Nucleoside Triphosphate Pyrophosphohydrolase"/>
    <property type="match status" value="1"/>
</dbReference>
<dbReference type="PANTHER" id="PTHR42944">
    <property type="entry name" value="ADENINE DNA GLYCOSYLASE"/>
    <property type="match status" value="1"/>
</dbReference>
<dbReference type="InterPro" id="IPR003265">
    <property type="entry name" value="HhH-GPD_domain"/>
</dbReference>
<dbReference type="NCBIfam" id="TIGR01084">
    <property type="entry name" value="mutY"/>
    <property type="match status" value="1"/>
</dbReference>
<dbReference type="RefSeq" id="WP_344913374.1">
    <property type="nucleotide sequence ID" value="NZ_BAAAYO010000012.1"/>
</dbReference>
<evidence type="ECO:0000256" key="1">
    <source>
        <dbReference type="ARBA" id="ARBA00000843"/>
    </source>
</evidence>
<dbReference type="InterPro" id="IPR029119">
    <property type="entry name" value="MutY_C"/>
</dbReference>
<dbReference type="InterPro" id="IPR015797">
    <property type="entry name" value="NUDIX_hydrolase-like_dom_sf"/>
</dbReference>
<evidence type="ECO:0000256" key="12">
    <source>
        <dbReference type="ARBA" id="ARBA00023295"/>
    </source>
</evidence>
<evidence type="ECO:0000256" key="13">
    <source>
        <dbReference type="RuleBase" id="RU365096"/>
    </source>
</evidence>
<keyword evidence="11" id="KW-0234">DNA repair</keyword>
<comment type="cofactor">
    <cofactor evidence="13">
        <name>[4Fe-4S] cluster</name>
        <dbReference type="ChEBI" id="CHEBI:49883"/>
    </cofactor>
    <text evidence="13">Binds 1 [4Fe-4S] cluster.</text>
</comment>
<evidence type="ECO:0000256" key="5">
    <source>
        <dbReference type="ARBA" id="ARBA00022485"/>
    </source>
</evidence>
<keyword evidence="16" id="KW-1185">Reference proteome</keyword>
<organism evidence="15 16">
    <name type="scientific">Paenibacillus hodogayensis</name>
    <dbReference type="NCBI Taxonomy" id="279208"/>
    <lineage>
        <taxon>Bacteria</taxon>
        <taxon>Bacillati</taxon>
        <taxon>Bacillota</taxon>
        <taxon>Bacilli</taxon>
        <taxon>Bacillales</taxon>
        <taxon>Paenibacillaceae</taxon>
        <taxon>Paenibacillus</taxon>
    </lineage>
</organism>
<evidence type="ECO:0000256" key="2">
    <source>
        <dbReference type="ARBA" id="ARBA00008343"/>
    </source>
</evidence>
<feature type="domain" description="HhH-GPD" evidence="14">
    <location>
        <begin position="49"/>
        <end position="200"/>
    </location>
</feature>
<gene>
    <name evidence="15" type="primary">mutY</name>
    <name evidence="15" type="ORF">ACFFNY_31110</name>
</gene>
<keyword evidence="10" id="KW-0411">Iron-sulfur</keyword>
<reference evidence="15 16" key="1">
    <citation type="submission" date="2024-09" db="EMBL/GenBank/DDBJ databases">
        <authorList>
            <person name="Sun Q."/>
            <person name="Mori K."/>
        </authorList>
    </citation>
    <scope>NUCLEOTIDE SEQUENCE [LARGE SCALE GENOMIC DNA]</scope>
    <source>
        <strain evidence="15 16">JCM 12520</strain>
    </source>
</reference>
<evidence type="ECO:0000256" key="10">
    <source>
        <dbReference type="ARBA" id="ARBA00023014"/>
    </source>
</evidence>
<dbReference type="InterPro" id="IPR005760">
    <property type="entry name" value="A/G_AdeGlyc_MutY"/>
</dbReference>
<keyword evidence="6" id="KW-0479">Metal-binding</keyword>
<comment type="caution">
    <text evidence="15">The sequence shown here is derived from an EMBL/GenBank/DDBJ whole genome shotgun (WGS) entry which is preliminary data.</text>
</comment>
<dbReference type="InterPro" id="IPR023170">
    <property type="entry name" value="HhH_base_excis_C"/>
</dbReference>
<dbReference type="CDD" id="cd03431">
    <property type="entry name" value="NUDIX_DNA_Glycosylase_C-MutY"/>
    <property type="match status" value="1"/>
</dbReference>
<dbReference type="SUPFAM" id="SSF48150">
    <property type="entry name" value="DNA-glycosylase"/>
    <property type="match status" value="1"/>
</dbReference>
<evidence type="ECO:0000256" key="4">
    <source>
        <dbReference type="ARBA" id="ARBA00022023"/>
    </source>
</evidence>
<sequence>MKGRTVNLEATQAKTHFSAELLKWYDVHKRDLPWRRSRNPYYIWISEVMLQQTRVETVIPYFHRFVEQFPTVEALADAPEEQVLKAWEGLGYYSRARNLQAAVREVKESYGGRVPDAKEEISSLKGVGPYTAGAVLSIAYNKPEPAVDGNVMRVLSRYFLLHDDIAKPSTRIGIEKLAVELIPEGRAGDFNQALMELGATVCTPKSPHCLTCPVMEMCAGRLEGVADELPVKTKAKPPRPEARAVAYIEGVGAEAGRVLIRQRPKEGLLARMWELPHVQLPDMLQEEGAAGSDEAAMRFLREKLQDEFGLTVEPIGPMMDAEHTFSHIQWKLRVYRCRFVEFADGQALFAPDESGPPETERNDGGVFCWFGERELKRYALPNVFVKILKQVGKL</sequence>
<comment type="function">
    <text evidence="13">Adenine glycosylase active on G-A mispairs.</text>
</comment>
<protein>
    <recommendedName>
        <fullName evidence="4 13">Adenine DNA glycosylase</fullName>
        <ecNumber evidence="3 13">3.2.2.31</ecNumber>
    </recommendedName>
</protein>
<name>A0ABV5W649_9BACL</name>
<dbReference type="Pfam" id="PF00633">
    <property type="entry name" value="HHH"/>
    <property type="match status" value="1"/>
</dbReference>
<dbReference type="Pfam" id="PF14815">
    <property type="entry name" value="NUDIX_4"/>
    <property type="match status" value="1"/>
</dbReference>
<evidence type="ECO:0000256" key="8">
    <source>
        <dbReference type="ARBA" id="ARBA00022801"/>
    </source>
</evidence>
<dbReference type="InterPro" id="IPR000445">
    <property type="entry name" value="HhH_motif"/>
</dbReference>
<dbReference type="PANTHER" id="PTHR42944:SF1">
    <property type="entry name" value="ADENINE DNA GLYCOSYLASE"/>
    <property type="match status" value="1"/>
</dbReference>
<dbReference type="InterPro" id="IPR044298">
    <property type="entry name" value="MIG/MutY"/>
</dbReference>
<accession>A0ABV5W649</accession>
<dbReference type="GO" id="GO:0000701">
    <property type="term" value="F:purine-specific mismatch base pair DNA N-glycosylase activity"/>
    <property type="evidence" value="ECO:0007669"/>
    <property type="project" value="UniProtKB-EC"/>
</dbReference>
<keyword evidence="9 13" id="KW-0408">Iron</keyword>
<evidence type="ECO:0000313" key="15">
    <source>
        <dbReference type="EMBL" id="MFB9756048.1"/>
    </source>
</evidence>
<dbReference type="Pfam" id="PF10576">
    <property type="entry name" value="EndIII_4Fe-2S"/>
    <property type="match status" value="1"/>
</dbReference>
<comment type="catalytic activity">
    <reaction evidence="1 13">
        <text>Hydrolyzes free adenine bases from 7,8-dihydro-8-oxoguanine:adenine mismatched double-stranded DNA, leaving an apurinic site.</text>
        <dbReference type="EC" id="3.2.2.31"/>
    </reaction>
</comment>